<accession>A0ABW1R4Y2</accession>
<evidence type="ECO:0000313" key="3">
    <source>
        <dbReference type="Proteomes" id="UP001596253"/>
    </source>
</evidence>
<reference evidence="3" key="1">
    <citation type="journal article" date="2019" name="Int. J. Syst. Evol. Microbiol.">
        <title>The Global Catalogue of Microorganisms (GCM) 10K type strain sequencing project: providing services to taxonomists for standard genome sequencing and annotation.</title>
        <authorList>
            <consortium name="The Broad Institute Genomics Platform"/>
            <consortium name="The Broad Institute Genome Sequencing Center for Infectious Disease"/>
            <person name="Wu L."/>
            <person name="Ma J."/>
        </authorList>
    </citation>
    <scope>NUCLEOTIDE SEQUENCE [LARGE SCALE GENOMIC DNA]</scope>
    <source>
        <strain evidence="3">CCM 8932</strain>
    </source>
</reference>
<protein>
    <recommendedName>
        <fullName evidence="4">ABC transporter permease</fullName>
    </recommendedName>
</protein>
<feature type="transmembrane region" description="Helical" evidence="1">
    <location>
        <begin position="290"/>
        <end position="312"/>
    </location>
</feature>
<keyword evidence="1" id="KW-0812">Transmembrane</keyword>
<feature type="transmembrane region" description="Helical" evidence="1">
    <location>
        <begin position="324"/>
        <end position="345"/>
    </location>
</feature>
<keyword evidence="1" id="KW-1133">Transmembrane helix</keyword>
<keyword evidence="3" id="KW-1185">Reference proteome</keyword>
<dbReference type="EMBL" id="JBHSSD010000041">
    <property type="protein sequence ID" value="MFC6164953.1"/>
    <property type="molecule type" value="Genomic_DNA"/>
</dbReference>
<proteinExistence type="predicted"/>
<evidence type="ECO:0008006" key="4">
    <source>
        <dbReference type="Google" id="ProtNLM"/>
    </source>
</evidence>
<feature type="transmembrane region" description="Helical" evidence="1">
    <location>
        <begin position="112"/>
        <end position="129"/>
    </location>
</feature>
<feature type="transmembrane region" description="Helical" evidence="1">
    <location>
        <begin position="196"/>
        <end position="213"/>
    </location>
</feature>
<organism evidence="2 3">
    <name type="scientific">Lactiplantibacillus dongliensis</name>
    <dbReference type="NCBI Taxonomy" id="2559919"/>
    <lineage>
        <taxon>Bacteria</taxon>
        <taxon>Bacillati</taxon>
        <taxon>Bacillota</taxon>
        <taxon>Bacilli</taxon>
        <taxon>Lactobacillales</taxon>
        <taxon>Lactobacillaceae</taxon>
        <taxon>Lactiplantibacillus</taxon>
    </lineage>
</organism>
<dbReference type="RefSeq" id="WP_137639735.1">
    <property type="nucleotide sequence ID" value="NZ_BJDK01000009.1"/>
</dbReference>
<name>A0ABW1R4Y2_9LACO</name>
<dbReference type="Proteomes" id="UP001596253">
    <property type="component" value="Unassembled WGS sequence"/>
</dbReference>
<feature type="transmembrane region" description="Helical" evidence="1">
    <location>
        <begin position="257"/>
        <end position="278"/>
    </location>
</feature>
<sequence length="361" mass="41267">MPKSLSKLVFRQHWPLLLGLLVVLVGAGVFQGLSGTQMWHSQNSPEFRQMTIDHELHYQRASHQYIDGDGRRYASKKAFYRDYQQSLLQLYRQTPTKKTNSIRGMFGTGVNAYYFVIAMIAGIAMIWSTRRRYLNEFLQGVGYRRTQIYQQQTLLYGSTTALGVIIGSLANLAILAGSIPQRYFAYFKWSFWLRDLTNDVLMAVMLLLVAGLLRLTINNGVIVFAFLFAMYLDWWLPLAVYRQSGTHYGANFLSRNWVLGDSLVVLLGLAAWVVARWLSHRYSNEQRQQVILVAALRLPVILLLSLPVGLLVSQVINGLLAAEHGLISFAISWILGVVGLIAWIYRPKWSQRLWQMVAMLR</sequence>
<comment type="caution">
    <text evidence="2">The sequence shown here is derived from an EMBL/GenBank/DDBJ whole genome shotgun (WGS) entry which is preliminary data.</text>
</comment>
<feature type="transmembrane region" description="Helical" evidence="1">
    <location>
        <begin position="154"/>
        <end position="176"/>
    </location>
</feature>
<gene>
    <name evidence="2" type="ORF">ACFP3T_09755</name>
</gene>
<feature type="transmembrane region" description="Helical" evidence="1">
    <location>
        <begin position="220"/>
        <end position="237"/>
    </location>
</feature>
<evidence type="ECO:0000256" key="1">
    <source>
        <dbReference type="SAM" id="Phobius"/>
    </source>
</evidence>
<keyword evidence="1" id="KW-0472">Membrane</keyword>
<evidence type="ECO:0000313" key="2">
    <source>
        <dbReference type="EMBL" id="MFC6164953.1"/>
    </source>
</evidence>